<dbReference type="Proteomes" id="UP000321424">
    <property type="component" value="Unassembled WGS sequence"/>
</dbReference>
<reference evidence="2 3" key="1">
    <citation type="submission" date="2019-07" db="EMBL/GenBank/DDBJ databases">
        <title>Whole genome shotgun sequence of Nocardia ninae NBRC 108245.</title>
        <authorList>
            <person name="Hosoyama A."/>
            <person name="Uohara A."/>
            <person name="Ohji S."/>
            <person name="Ichikawa N."/>
        </authorList>
    </citation>
    <scope>NUCLEOTIDE SEQUENCE [LARGE SCALE GENOMIC DNA]</scope>
    <source>
        <strain evidence="2 3">NBRC 108245</strain>
    </source>
</reference>
<evidence type="ECO:0000256" key="1">
    <source>
        <dbReference type="SAM" id="MobiDB-lite"/>
    </source>
</evidence>
<evidence type="ECO:0000313" key="3">
    <source>
        <dbReference type="Proteomes" id="UP000321424"/>
    </source>
</evidence>
<protein>
    <recommendedName>
        <fullName evidence="4">Phage portal protein</fullName>
    </recommendedName>
</protein>
<sequence length="463" mass="51661">MRSRIGRYAKKNQRKQDFYEAKQKITHLDIAVPPQLRDLAVACGWPGTVVDVLEERLDWLGWATNNDDALGLDDIYRDNYLQLESSRAHTDTLIVGTDFVAVGKGDESAGEPEVLVTVESPSSCTAIWNYRTRRNDAALSQTRDEHGHVVLESLYVPNATVRFERGPGKKLVVVDRDDHGLGRVPVARMRNRDRASDLEGRSEITRAVQYYTDAACRTLLGMEINREFYTAPQRYALGADPEQFGVDADASPYEKIMAGWHAAMGRLNIVPRDDDGELPEMGQFPSNPPTPYIEQLRVYSQFVSSESGIPSPYLGFVTDNPPSADAIRQAEFRLVKRAERRQAAFGVAWREVGYLALLVRDKKVDPEAFRRIYVNWRDASTPTRSATADEALKLVTSGVLLPDSRVTYDRIGLAPQDQERLEEEKRRARVDAVIRNLPAAGAAARRDPDVASAVSAQGTADAE</sequence>
<dbReference type="AlphaFoldDB" id="A0A511MP58"/>
<comment type="caution">
    <text evidence="2">The sequence shown here is derived from an EMBL/GenBank/DDBJ whole genome shotgun (WGS) entry which is preliminary data.</text>
</comment>
<dbReference type="InterPro" id="IPR021145">
    <property type="entry name" value="Portal_protein_SPP1_Gp6-like"/>
</dbReference>
<dbReference type="EMBL" id="BJXA01000060">
    <property type="protein sequence ID" value="GEM41968.1"/>
    <property type="molecule type" value="Genomic_DNA"/>
</dbReference>
<dbReference type="Pfam" id="PF05133">
    <property type="entry name" value="SPP1_portal"/>
    <property type="match status" value="1"/>
</dbReference>
<evidence type="ECO:0000313" key="2">
    <source>
        <dbReference type="EMBL" id="GEM41968.1"/>
    </source>
</evidence>
<accession>A0A511MP58</accession>
<feature type="region of interest" description="Disordered" evidence="1">
    <location>
        <begin position="441"/>
        <end position="463"/>
    </location>
</feature>
<keyword evidence="3" id="KW-1185">Reference proteome</keyword>
<evidence type="ECO:0008006" key="4">
    <source>
        <dbReference type="Google" id="ProtNLM"/>
    </source>
</evidence>
<feature type="compositionally biased region" description="Polar residues" evidence="1">
    <location>
        <begin position="454"/>
        <end position="463"/>
    </location>
</feature>
<organism evidence="2 3">
    <name type="scientific">Nocardia ninae NBRC 108245</name>
    <dbReference type="NCBI Taxonomy" id="1210091"/>
    <lineage>
        <taxon>Bacteria</taxon>
        <taxon>Bacillati</taxon>
        <taxon>Actinomycetota</taxon>
        <taxon>Actinomycetes</taxon>
        <taxon>Mycobacteriales</taxon>
        <taxon>Nocardiaceae</taxon>
        <taxon>Nocardia</taxon>
    </lineage>
</organism>
<name>A0A511MP58_9NOCA</name>
<gene>
    <name evidence="2" type="ORF">NN4_64870</name>
</gene>
<proteinExistence type="predicted"/>